<evidence type="ECO:0008006" key="3">
    <source>
        <dbReference type="Google" id="ProtNLM"/>
    </source>
</evidence>
<dbReference type="Pfam" id="PF13366">
    <property type="entry name" value="PDDEXK_3"/>
    <property type="match status" value="1"/>
</dbReference>
<dbReference type="EMBL" id="SJPR01000003">
    <property type="protein sequence ID" value="TWT97075.1"/>
    <property type="molecule type" value="Genomic_DNA"/>
</dbReference>
<accession>A0A5C6AD27</accession>
<proteinExistence type="predicted"/>
<organism evidence="1 2">
    <name type="scientific">Botrimarina colliarenosi</name>
    <dbReference type="NCBI Taxonomy" id="2528001"/>
    <lineage>
        <taxon>Bacteria</taxon>
        <taxon>Pseudomonadati</taxon>
        <taxon>Planctomycetota</taxon>
        <taxon>Planctomycetia</taxon>
        <taxon>Pirellulales</taxon>
        <taxon>Lacipirellulaceae</taxon>
        <taxon>Botrimarina</taxon>
    </lineage>
</organism>
<evidence type="ECO:0000313" key="2">
    <source>
        <dbReference type="Proteomes" id="UP000317421"/>
    </source>
</evidence>
<dbReference type="InterPro" id="IPR026350">
    <property type="entry name" value="GxxExxY"/>
</dbReference>
<sequence>MGADDRGWPLEEMTETVIGAAFTVSNELGIGFLEKVYENALAIELRGCGLLVQQQKPVQVSYRGKIVGEYVIDLLVEDRLVLELKHAKALSEAHLAQSLNYLKATGFELALIINFGNPRVQVKRVIRSSDQHQ</sequence>
<protein>
    <recommendedName>
        <fullName evidence="3">GxxExxY protein</fullName>
    </recommendedName>
</protein>
<evidence type="ECO:0000313" key="1">
    <source>
        <dbReference type="EMBL" id="TWT97075.1"/>
    </source>
</evidence>
<name>A0A5C6AD27_9BACT</name>
<dbReference type="AlphaFoldDB" id="A0A5C6AD27"/>
<keyword evidence="2" id="KW-1185">Reference proteome</keyword>
<dbReference type="NCBIfam" id="TIGR04256">
    <property type="entry name" value="GxxExxY"/>
    <property type="match status" value="1"/>
</dbReference>
<dbReference type="RefSeq" id="WP_146445566.1">
    <property type="nucleotide sequence ID" value="NZ_SJPR01000003.1"/>
</dbReference>
<reference evidence="1 2" key="1">
    <citation type="submission" date="2019-02" db="EMBL/GenBank/DDBJ databases">
        <title>Deep-cultivation of Planctomycetes and their phenomic and genomic characterization uncovers novel biology.</title>
        <authorList>
            <person name="Wiegand S."/>
            <person name="Jogler M."/>
            <person name="Boedeker C."/>
            <person name="Pinto D."/>
            <person name="Vollmers J."/>
            <person name="Rivas-Marin E."/>
            <person name="Kohn T."/>
            <person name="Peeters S.H."/>
            <person name="Heuer A."/>
            <person name="Rast P."/>
            <person name="Oberbeckmann S."/>
            <person name="Bunk B."/>
            <person name="Jeske O."/>
            <person name="Meyerdierks A."/>
            <person name="Storesund J.E."/>
            <person name="Kallscheuer N."/>
            <person name="Luecker S."/>
            <person name="Lage O.M."/>
            <person name="Pohl T."/>
            <person name="Merkel B.J."/>
            <person name="Hornburger P."/>
            <person name="Mueller R.-W."/>
            <person name="Bruemmer F."/>
            <person name="Labrenz M."/>
            <person name="Spormann A.M."/>
            <person name="Op Den Camp H."/>
            <person name="Overmann J."/>
            <person name="Amann R."/>
            <person name="Jetten M.S.M."/>
            <person name="Mascher T."/>
            <person name="Medema M.H."/>
            <person name="Devos D.P."/>
            <person name="Kaster A.-K."/>
            <person name="Ovreas L."/>
            <person name="Rohde M."/>
            <person name="Galperin M.Y."/>
            <person name="Jogler C."/>
        </authorList>
    </citation>
    <scope>NUCLEOTIDE SEQUENCE [LARGE SCALE GENOMIC DNA]</scope>
    <source>
        <strain evidence="1 2">Pla108</strain>
    </source>
</reference>
<dbReference type="OrthoDB" id="9798792at2"/>
<comment type="caution">
    <text evidence="1">The sequence shown here is derived from an EMBL/GenBank/DDBJ whole genome shotgun (WGS) entry which is preliminary data.</text>
</comment>
<dbReference type="Proteomes" id="UP000317421">
    <property type="component" value="Unassembled WGS sequence"/>
</dbReference>
<gene>
    <name evidence="1" type="ORF">Pla108_28520</name>
</gene>